<dbReference type="HOGENOM" id="CLU_051470_0_0_11"/>
<dbReference type="InterPro" id="IPR003615">
    <property type="entry name" value="HNH_nuc"/>
</dbReference>
<dbReference type="InterPro" id="IPR002711">
    <property type="entry name" value="HNH"/>
</dbReference>
<reference evidence="2" key="1">
    <citation type="submission" date="2010-06" db="EMBL/GenBank/DDBJ databases">
        <authorList>
            <person name="Muzny D."/>
            <person name="Qin X."/>
            <person name="Buhay C."/>
            <person name="Dugan-Rocha S."/>
            <person name="Ding Y."/>
            <person name="Chen G."/>
            <person name="Hawes A."/>
            <person name="Holder M."/>
            <person name="Jhangiani S."/>
            <person name="Johnson A."/>
            <person name="Khan Z."/>
            <person name="Li Z."/>
            <person name="Liu W."/>
            <person name="Liu X."/>
            <person name="Perez L."/>
            <person name="Shen H."/>
            <person name="Wang Q."/>
            <person name="Watt J."/>
            <person name="Xi L."/>
            <person name="Xin Y."/>
            <person name="Zhou J."/>
            <person name="Deng J."/>
            <person name="Jiang H."/>
            <person name="Liu Y."/>
            <person name="Qu J."/>
            <person name="Song X.-Z."/>
            <person name="Zhang L."/>
            <person name="Villasana D."/>
            <person name="Johnson A."/>
            <person name="Liu J."/>
            <person name="Liyanage D."/>
            <person name="Lorensuhewa L."/>
            <person name="Robinson T."/>
            <person name="Song A."/>
            <person name="Song B.-B."/>
            <person name="Dinh H."/>
            <person name="Thornton R."/>
            <person name="Coyle M."/>
            <person name="Francisco L."/>
            <person name="Jackson L."/>
            <person name="Javaid M."/>
            <person name="Korchina V."/>
            <person name="Kovar C."/>
            <person name="Mata R."/>
            <person name="Mathew T."/>
            <person name="Ngo R."/>
            <person name="Nguyen L."/>
            <person name="Nguyen N."/>
            <person name="Okwuonu G."/>
            <person name="Ongeri F."/>
            <person name="Pham C."/>
            <person name="Simmons D."/>
            <person name="Wilczek-Boney K."/>
            <person name="Hale W."/>
            <person name="Jakkamsetti A."/>
            <person name="Pham P."/>
            <person name="Ruth R."/>
            <person name="San Lucas F."/>
            <person name="Warren J."/>
            <person name="Zhang J."/>
            <person name="Zhao Z."/>
            <person name="Zhou C."/>
            <person name="Zhu D."/>
            <person name="Lee S."/>
            <person name="Bess C."/>
            <person name="Blankenburg K."/>
            <person name="Forbes L."/>
            <person name="Fu Q."/>
            <person name="Gubbala S."/>
            <person name="Hirani K."/>
            <person name="Jayaseelan J.C."/>
            <person name="Lara F."/>
            <person name="Munidasa M."/>
            <person name="Palculict T."/>
            <person name="Patil S."/>
            <person name="Pu L.-L."/>
            <person name="Saada N."/>
            <person name="Tang L."/>
            <person name="Weissenberger G."/>
            <person name="Zhu Y."/>
            <person name="Hemphill L."/>
            <person name="Shang Y."/>
            <person name="Youmans B."/>
            <person name="Ayvaz T."/>
            <person name="Ross M."/>
            <person name="Santibanez J."/>
            <person name="Aqrawi P."/>
            <person name="Gross S."/>
            <person name="Joshi V."/>
            <person name="Fowler G."/>
            <person name="Nazareth L."/>
            <person name="Reid J."/>
            <person name="Worley K."/>
            <person name="Petrosino J."/>
            <person name="Highlander S."/>
            <person name="Gibbs R."/>
        </authorList>
    </citation>
    <scope>NUCLEOTIDE SEQUENCE [LARGE SCALE GENOMIC DNA]</scope>
    <source>
        <strain evidence="2">ATCC 33030</strain>
    </source>
</reference>
<sequence length="369" mass="39442">MNLLDFLTSIGVDDLAGFDRDAFLAAGLAPARVAELTLVHAAYYGPARSSSLAVAQRDAADAARSGGVCVDMLAQIERSIKHVTSDVERAGFRAKLIAAAASTVTTCAGLARYAKAILPAKEVNPRKGVSFGASVKGMRTAVITACEHVMAALEATLRSNISRDLPAAPQMADAFEELMRSGAGVPEAAPRPTIIVPAPDLAQIHAGKGDDVLLGLTDGTTITGKDFLAQYFQNPAYGLEAALFHPTEGPLNHYRDLRFASEKQRTLAKITQPICANPDCRMPADLCQVHHVDPWKNGGVTNIDNLAIVCEYHNRVNDDDPHISKRGRIEIRAGRPVYVSPRGYPRTNTKHPYGAMDALFGTVQYAAAS</sequence>
<proteinExistence type="predicted"/>
<dbReference type="GO" id="GO:0003676">
    <property type="term" value="F:nucleic acid binding"/>
    <property type="evidence" value="ECO:0007669"/>
    <property type="project" value="InterPro"/>
</dbReference>
<dbReference type="eggNOG" id="COG1403">
    <property type="taxonomic scope" value="Bacteria"/>
</dbReference>
<dbReference type="OrthoDB" id="4412276at2"/>
<dbReference type="SMART" id="SM00507">
    <property type="entry name" value="HNHc"/>
    <property type="match status" value="1"/>
</dbReference>
<dbReference type="Pfam" id="PF01844">
    <property type="entry name" value="HNH"/>
    <property type="match status" value="1"/>
</dbReference>
<dbReference type="GO" id="GO:0008270">
    <property type="term" value="F:zinc ion binding"/>
    <property type="evidence" value="ECO:0007669"/>
    <property type="project" value="InterPro"/>
</dbReference>
<comment type="caution">
    <text evidence="2">The sequence shown here is derived from an EMBL/GenBank/DDBJ whole genome shotgun (WGS) entry which is preliminary data.</text>
</comment>
<keyword evidence="2" id="KW-0378">Hydrolase</keyword>
<dbReference type="CDD" id="cd00085">
    <property type="entry name" value="HNHc"/>
    <property type="match status" value="1"/>
</dbReference>
<keyword evidence="2" id="KW-0255">Endonuclease</keyword>
<keyword evidence="3" id="KW-1185">Reference proteome</keyword>
<accession>D7WF82</accession>
<evidence type="ECO:0000313" key="2">
    <source>
        <dbReference type="EMBL" id="EFK53761.1"/>
    </source>
</evidence>
<dbReference type="STRING" id="585529.HMPREF0291_11418"/>
<name>D7WF82_9CORY</name>
<dbReference type="RefSeq" id="WP_005289786.1">
    <property type="nucleotide sequence ID" value="NZ_CM000961.1"/>
</dbReference>
<evidence type="ECO:0000259" key="1">
    <source>
        <dbReference type="SMART" id="SM00507"/>
    </source>
</evidence>
<dbReference type="GO" id="GO:0004519">
    <property type="term" value="F:endonuclease activity"/>
    <property type="evidence" value="ECO:0007669"/>
    <property type="project" value="UniProtKB-KW"/>
</dbReference>
<dbReference type="EMBL" id="ACLJ02000003">
    <property type="protein sequence ID" value="EFK53761.1"/>
    <property type="molecule type" value="Genomic_DNA"/>
</dbReference>
<feature type="domain" description="HNH nuclease" evidence="1">
    <location>
        <begin position="263"/>
        <end position="315"/>
    </location>
</feature>
<gene>
    <name evidence="2" type="ORF">HMPREF0291_11418</name>
</gene>
<keyword evidence="2" id="KW-0540">Nuclease</keyword>
<dbReference type="Gene3D" id="1.10.30.50">
    <property type="match status" value="1"/>
</dbReference>
<protein>
    <submittedName>
        <fullName evidence="2">HNH endonuclease domain protein</fullName>
    </submittedName>
</protein>
<organism evidence="2 3">
    <name type="scientific">Corynebacterium genitalium ATCC 33030</name>
    <dbReference type="NCBI Taxonomy" id="585529"/>
    <lineage>
        <taxon>Bacteria</taxon>
        <taxon>Bacillati</taxon>
        <taxon>Actinomycetota</taxon>
        <taxon>Actinomycetes</taxon>
        <taxon>Mycobacteriales</taxon>
        <taxon>Corynebacteriaceae</taxon>
        <taxon>Corynebacterium</taxon>
    </lineage>
</organism>
<dbReference type="AlphaFoldDB" id="D7WF82"/>
<dbReference type="Proteomes" id="UP000004208">
    <property type="component" value="Unassembled WGS sequence"/>
</dbReference>
<evidence type="ECO:0000313" key="3">
    <source>
        <dbReference type="Proteomes" id="UP000004208"/>
    </source>
</evidence>